<dbReference type="SUPFAM" id="SSF53335">
    <property type="entry name" value="S-adenosyl-L-methionine-dependent methyltransferases"/>
    <property type="match status" value="1"/>
</dbReference>
<dbReference type="EMBL" id="AVFL01000024">
    <property type="protein sequence ID" value="EWY37672.1"/>
    <property type="molecule type" value="Genomic_DNA"/>
</dbReference>
<comment type="caution">
    <text evidence="1">The sequence shown here is derived from an EMBL/GenBank/DDBJ whole genome shotgun (WGS) entry which is preliminary data.</text>
</comment>
<dbReference type="OrthoDB" id="9816564at2"/>
<sequence>MFADTGMMVRYWACPICDHIWTPCLDDWTSEDFQRRIYNDDYVLADPPFTYDRPARNAGLIDGIVGSLRETLAVLDWGGGNGLLARLLRDRGFREALSCDPFHGDGRPAPERRFDLVTCFEVIEHVPDQRALFGELAGLLAPRGALLLSTLIQPDDIRDQGLGWWYARPRNGHIRLHSQFSLEHCLAIEGLELVSLTEELHVAFRTIESPVVRALLEAEVQGPSLPGLPAFSAD</sequence>
<evidence type="ECO:0008006" key="3">
    <source>
        <dbReference type="Google" id="ProtNLM"/>
    </source>
</evidence>
<evidence type="ECO:0000313" key="1">
    <source>
        <dbReference type="EMBL" id="EWY37672.1"/>
    </source>
</evidence>
<dbReference type="Pfam" id="PF13489">
    <property type="entry name" value="Methyltransf_23"/>
    <property type="match status" value="1"/>
</dbReference>
<dbReference type="AlphaFoldDB" id="W9GZ00"/>
<protein>
    <recommendedName>
        <fullName evidence="3">2-polyprenyl-3-methyl-5-hydroxy-6-metoxy-1, 4-benzoquinol methylase</fullName>
    </recommendedName>
</protein>
<organism evidence="1 2">
    <name type="scientific">Skermanella stibiiresistens SB22</name>
    <dbReference type="NCBI Taxonomy" id="1385369"/>
    <lineage>
        <taxon>Bacteria</taxon>
        <taxon>Pseudomonadati</taxon>
        <taxon>Pseudomonadota</taxon>
        <taxon>Alphaproteobacteria</taxon>
        <taxon>Rhodospirillales</taxon>
        <taxon>Azospirillaceae</taxon>
        <taxon>Skermanella</taxon>
    </lineage>
</organism>
<dbReference type="Proteomes" id="UP000019486">
    <property type="component" value="Unassembled WGS sequence"/>
</dbReference>
<gene>
    <name evidence="1" type="ORF">N825_16605</name>
</gene>
<accession>W9GZ00</accession>
<dbReference type="Gene3D" id="3.40.50.150">
    <property type="entry name" value="Vaccinia Virus protein VP39"/>
    <property type="match status" value="1"/>
</dbReference>
<dbReference type="STRING" id="1385369.N825_16605"/>
<dbReference type="RefSeq" id="WP_051513111.1">
    <property type="nucleotide sequence ID" value="NZ_AVFL01000024.1"/>
</dbReference>
<proteinExistence type="predicted"/>
<dbReference type="InterPro" id="IPR029063">
    <property type="entry name" value="SAM-dependent_MTases_sf"/>
</dbReference>
<dbReference type="CDD" id="cd02440">
    <property type="entry name" value="AdoMet_MTases"/>
    <property type="match status" value="1"/>
</dbReference>
<reference evidence="1 2" key="1">
    <citation type="submission" date="2013-08" db="EMBL/GenBank/DDBJ databases">
        <title>The genome sequence of Skermanella stibiiresistens.</title>
        <authorList>
            <person name="Zhu W."/>
            <person name="Wang G."/>
        </authorList>
    </citation>
    <scope>NUCLEOTIDE SEQUENCE [LARGE SCALE GENOMIC DNA]</scope>
    <source>
        <strain evidence="1 2">SB22</strain>
    </source>
</reference>
<evidence type="ECO:0000313" key="2">
    <source>
        <dbReference type="Proteomes" id="UP000019486"/>
    </source>
</evidence>
<name>W9GZ00_9PROT</name>
<keyword evidence="2" id="KW-1185">Reference proteome</keyword>